<name>D3ABH4_9FIRM</name>
<comment type="caution">
    <text evidence="1">The sequence shown here is derived from an EMBL/GenBank/DDBJ whole genome shotgun (WGS) entry which is preliminary data.</text>
</comment>
<dbReference type="AlphaFoldDB" id="D3ABH4"/>
<gene>
    <name evidence="1" type="ORF">CLOSTHATH_00952</name>
</gene>
<accession>D3ABH4</accession>
<dbReference type="Proteomes" id="UP000004968">
    <property type="component" value="Unassembled WGS sequence"/>
</dbReference>
<dbReference type="EMBL" id="ACIO01000068">
    <property type="protein sequence ID" value="EFD00816.1"/>
    <property type="molecule type" value="Genomic_DNA"/>
</dbReference>
<dbReference type="HOGENOM" id="CLU_024788_0_0_9"/>
<dbReference type="GeneID" id="93148688"/>
<evidence type="ECO:0000313" key="1">
    <source>
        <dbReference type="EMBL" id="EFD00816.1"/>
    </source>
</evidence>
<sequence>MFLKQSIRSDATDQSGIKIVYDDVAPYAKENSNPQVIDAGLCPGADTFPGPEVYPAPTVIRNTFPDLKRDDLKYPGYALCLPRFALLNGDYINFPDDAQGYGFISDEISDSNGRFEYTMTQEPTLPGEYPSIFLYPSPGLEKEIKTPTLEITFNRKFTSVGLLLTFNDMSGDFASRINVKWYSGEQLLSDLNFEPNETKYFCSNYVQLYDRIIITFMETSKPCRPVFLTRIDYGIYRDFMGDEIKEINCLQEINAISESISVNTMDFTVKTKSSVPFDLQKKQKLSLYFNGGLIGNFYLKNGARKSKTDYYMDTHDAVGLLDGNEFPGGIYSGQLVPDVISQIFDGEDFNYLLDETFNNITLSGYIPYTTKRAALMQIAFAIGAVVDTSNYDGVIIYPKQTKNTGEFDKVFEGLTLDHSDVVTGIRLTGHSYQRSDESEELYNDELSGTVQVTFSEAHHSLTISGGVISQSGDNYAIIKGTGGAVVLTGKKYHHYTFMISRENPNIFFNKNIKEVKEATLINKDNAQQALDRVYEYYQRAENVTCEVILEDKMIGQVVGIDTDYDGVKVGTIERINYSGIARAIKAEVTIHE</sequence>
<protein>
    <submittedName>
        <fullName evidence="1">Uncharacterized protein</fullName>
    </submittedName>
</protein>
<evidence type="ECO:0000313" key="2">
    <source>
        <dbReference type="Proteomes" id="UP000004968"/>
    </source>
</evidence>
<reference evidence="1 2" key="1">
    <citation type="submission" date="2010-01" db="EMBL/GenBank/DDBJ databases">
        <authorList>
            <person name="Weinstock G."/>
            <person name="Sodergren E."/>
            <person name="Clifton S."/>
            <person name="Fulton L."/>
            <person name="Fulton B."/>
            <person name="Courtney L."/>
            <person name="Fronick C."/>
            <person name="Harrison M."/>
            <person name="Strong C."/>
            <person name="Farmer C."/>
            <person name="Delahaunty K."/>
            <person name="Markovic C."/>
            <person name="Hall O."/>
            <person name="Minx P."/>
            <person name="Tomlinson C."/>
            <person name="Mitreva M."/>
            <person name="Nelson J."/>
            <person name="Hou S."/>
            <person name="Wollam A."/>
            <person name="Pepin K.H."/>
            <person name="Johnson M."/>
            <person name="Bhonagiri V."/>
            <person name="Nash W.E."/>
            <person name="Warren W."/>
            <person name="Chinwalla A."/>
            <person name="Mardis E.R."/>
            <person name="Wilson R.K."/>
        </authorList>
    </citation>
    <scope>NUCLEOTIDE SEQUENCE [LARGE SCALE GENOMIC DNA]</scope>
    <source>
        <strain evidence="1 2">DSM 13479</strain>
    </source>
</reference>
<dbReference type="RefSeq" id="WP_006771501.1">
    <property type="nucleotide sequence ID" value="NZ_GG667615.1"/>
</dbReference>
<organism evidence="1 2">
    <name type="scientific">Hungatella hathewayi DSM 13479</name>
    <dbReference type="NCBI Taxonomy" id="566550"/>
    <lineage>
        <taxon>Bacteria</taxon>
        <taxon>Bacillati</taxon>
        <taxon>Bacillota</taxon>
        <taxon>Clostridia</taxon>
        <taxon>Lachnospirales</taxon>
        <taxon>Lachnospiraceae</taxon>
        <taxon>Hungatella</taxon>
    </lineage>
</organism>
<proteinExistence type="predicted"/>